<proteinExistence type="predicted"/>
<accession>A0A381RDI4</accession>
<name>A0A381RDI4_9ZZZZ</name>
<evidence type="ECO:0000313" key="1">
    <source>
        <dbReference type="EMBL" id="SUZ89846.1"/>
    </source>
</evidence>
<gene>
    <name evidence="1" type="ORF">METZ01_LOCUS42700</name>
</gene>
<reference evidence="1" key="1">
    <citation type="submission" date="2018-05" db="EMBL/GenBank/DDBJ databases">
        <authorList>
            <person name="Lanie J.A."/>
            <person name="Ng W.-L."/>
            <person name="Kazmierczak K.M."/>
            <person name="Andrzejewski T.M."/>
            <person name="Davidsen T.M."/>
            <person name="Wayne K.J."/>
            <person name="Tettelin H."/>
            <person name="Glass J.I."/>
            <person name="Rusch D."/>
            <person name="Podicherti R."/>
            <person name="Tsui H.-C.T."/>
            <person name="Winkler M.E."/>
        </authorList>
    </citation>
    <scope>NUCLEOTIDE SEQUENCE</scope>
</reference>
<sequence>MISNKGTVAFVSKRVNHSSFVADSIGVGKKPEALLISTSNLSVLSRISFNADLMELSSEKLACIVLQEFFLTDNRSDFS</sequence>
<protein>
    <submittedName>
        <fullName evidence="1">Uncharacterized protein</fullName>
    </submittedName>
</protein>
<dbReference type="AlphaFoldDB" id="A0A381RDI4"/>
<organism evidence="1">
    <name type="scientific">marine metagenome</name>
    <dbReference type="NCBI Taxonomy" id="408172"/>
    <lineage>
        <taxon>unclassified sequences</taxon>
        <taxon>metagenomes</taxon>
        <taxon>ecological metagenomes</taxon>
    </lineage>
</organism>
<dbReference type="EMBL" id="UINC01001845">
    <property type="protein sequence ID" value="SUZ89846.1"/>
    <property type="molecule type" value="Genomic_DNA"/>
</dbReference>